<dbReference type="VEuPathDB" id="FungiDB:T551_02174"/>
<gene>
    <name evidence="16" type="ORF">T551_02174</name>
</gene>
<keyword evidence="7 13" id="KW-0547">Nucleotide-binding</keyword>
<keyword evidence="6" id="KW-0479">Metal-binding</keyword>
<feature type="domain" description="Protein kinase" evidence="15">
    <location>
        <begin position="417"/>
        <end position="668"/>
    </location>
</feature>
<comment type="catalytic activity">
    <reaction evidence="11">
        <text>L-threonyl-[protein] + ATP = O-phospho-L-threonyl-[protein] + ADP + H(+)</text>
        <dbReference type="Rhea" id="RHEA:46608"/>
        <dbReference type="Rhea" id="RHEA-COMP:11060"/>
        <dbReference type="Rhea" id="RHEA-COMP:11605"/>
        <dbReference type="ChEBI" id="CHEBI:15378"/>
        <dbReference type="ChEBI" id="CHEBI:30013"/>
        <dbReference type="ChEBI" id="CHEBI:30616"/>
        <dbReference type="ChEBI" id="CHEBI:61977"/>
        <dbReference type="ChEBI" id="CHEBI:456216"/>
        <dbReference type="EC" id="2.7.11.1"/>
    </reaction>
</comment>
<evidence type="ECO:0000313" key="16">
    <source>
        <dbReference type="EMBL" id="KTW29558.1"/>
    </source>
</evidence>
<evidence type="ECO:0000256" key="11">
    <source>
        <dbReference type="ARBA" id="ARBA00047899"/>
    </source>
</evidence>
<name>A0A0W4ZMM6_PNEJ7</name>
<evidence type="ECO:0000256" key="9">
    <source>
        <dbReference type="ARBA" id="ARBA00022840"/>
    </source>
</evidence>
<comment type="caution">
    <text evidence="16">The sequence shown here is derived from an EMBL/GenBank/DDBJ whole genome shotgun (WGS) entry which is preliminary data.</text>
</comment>
<dbReference type="Gene3D" id="3.30.200.20">
    <property type="entry name" value="Phosphorylase Kinase, domain 1"/>
    <property type="match status" value="1"/>
</dbReference>
<evidence type="ECO:0000256" key="3">
    <source>
        <dbReference type="ARBA" id="ARBA00012513"/>
    </source>
</evidence>
<evidence type="ECO:0000256" key="6">
    <source>
        <dbReference type="ARBA" id="ARBA00022723"/>
    </source>
</evidence>
<dbReference type="PROSITE" id="PS50011">
    <property type="entry name" value="PROTEIN_KINASE_DOM"/>
    <property type="match status" value="1"/>
</dbReference>
<dbReference type="InterPro" id="IPR036936">
    <property type="entry name" value="CRIB_dom_sf"/>
</dbReference>
<dbReference type="SMART" id="SM00220">
    <property type="entry name" value="S_TKc"/>
    <property type="match status" value="1"/>
</dbReference>
<evidence type="ECO:0000256" key="8">
    <source>
        <dbReference type="ARBA" id="ARBA00022777"/>
    </source>
</evidence>
<dbReference type="PROSITE" id="PS00108">
    <property type="entry name" value="PROTEIN_KINASE_ST"/>
    <property type="match status" value="1"/>
</dbReference>
<evidence type="ECO:0000256" key="13">
    <source>
        <dbReference type="PROSITE-ProRule" id="PRU10141"/>
    </source>
</evidence>
<dbReference type="InterPro" id="IPR033923">
    <property type="entry name" value="PAK_BD"/>
</dbReference>
<dbReference type="eggNOG" id="KOG0578">
    <property type="taxonomic scope" value="Eukaryota"/>
</dbReference>
<dbReference type="Pfam" id="PF00069">
    <property type="entry name" value="Pkinase"/>
    <property type="match status" value="1"/>
</dbReference>
<dbReference type="PROSITE" id="PS00107">
    <property type="entry name" value="PROTEIN_KINASE_ATP"/>
    <property type="match status" value="1"/>
</dbReference>
<evidence type="ECO:0000256" key="4">
    <source>
        <dbReference type="ARBA" id="ARBA00022527"/>
    </source>
</evidence>
<evidence type="ECO:0000256" key="1">
    <source>
        <dbReference type="ARBA" id="ARBA00001946"/>
    </source>
</evidence>
<dbReference type="GO" id="GO:0005524">
    <property type="term" value="F:ATP binding"/>
    <property type="evidence" value="ECO:0007669"/>
    <property type="project" value="UniProtKB-UniRule"/>
</dbReference>
<evidence type="ECO:0000256" key="2">
    <source>
        <dbReference type="ARBA" id="ARBA00008874"/>
    </source>
</evidence>
<feature type="compositionally biased region" description="Polar residues" evidence="14">
    <location>
        <begin position="103"/>
        <end position="126"/>
    </location>
</feature>
<dbReference type="Pfam" id="PF00786">
    <property type="entry name" value="PBD"/>
    <property type="match status" value="1"/>
</dbReference>
<dbReference type="AlphaFoldDB" id="A0A0W4ZMM6"/>
<dbReference type="SUPFAM" id="SSF56112">
    <property type="entry name" value="Protein kinase-like (PK-like)"/>
    <property type="match status" value="1"/>
</dbReference>
<feature type="binding site" evidence="13">
    <location>
        <position position="446"/>
    </location>
    <ligand>
        <name>ATP</name>
        <dbReference type="ChEBI" id="CHEBI:30616"/>
    </ligand>
</feature>
<dbReference type="InterPro" id="IPR051931">
    <property type="entry name" value="PAK3-like"/>
</dbReference>
<dbReference type="InterPro" id="IPR000719">
    <property type="entry name" value="Prot_kinase_dom"/>
</dbReference>
<feature type="compositionally biased region" description="Polar residues" evidence="14">
    <location>
        <begin position="369"/>
        <end position="388"/>
    </location>
</feature>
<keyword evidence="10" id="KW-0460">Magnesium</keyword>
<dbReference type="EMBL" id="LFWA01000009">
    <property type="protein sequence ID" value="KTW29558.1"/>
    <property type="molecule type" value="Genomic_DNA"/>
</dbReference>
<dbReference type="GO" id="GO:0046872">
    <property type="term" value="F:metal ion binding"/>
    <property type="evidence" value="ECO:0007669"/>
    <property type="project" value="UniProtKB-KW"/>
</dbReference>
<dbReference type="PANTHER" id="PTHR45832:SF22">
    <property type="entry name" value="SERINE_THREONINE-PROTEIN KINASE SAMKA-RELATED"/>
    <property type="match status" value="1"/>
</dbReference>
<dbReference type="Proteomes" id="UP000053447">
    <property type="component" value="Unassembled WGS sequence"/>
</dbReference>
<dbReference type="Gene3D" id="3.90.810.10">
    <property type="entry name" value="CRIB domain"/>
    <property type="match status" value="1"/>
</dbReference>
<comment type="similarity">
    <text evidence="2">Belongs to the protein kinase superfamily. STE Ser/Thr protein kinase family. STE20 subfamily.</text>
</comment>
<organism evidence="16 17">
    <name type="scientific">Pneumocystis jirovecii (strain RU7)</name>
    <name type="common">Human pneumocystis pneumonia agent</name>
    <dbReference type="NCBI Taxonomy" id="1408657"/>
    <lineage>
        <taxon>Eukaryota</taxon>
        <taxon>Fungi</taxon>
        <taxon>Dikarya</taxon>
        <taxon>Ascomycota</taxon>
        <taxon>Taphrinomycotina</taxon>
        <taxon>Pneumocystomycetes</taxon>
        <taxon>Pneumocystaceae</taxon>
        <taxon>Pneumocystis</taxon>
    </lineage>
</organism>
<dbReference type="CDD" id="cd06614">
    <property type="entry name" value="STKc_PAK"/>
    <property type="match status" value="1"/>
</dbReference>
<protein>
    <recommendedName>
        <fullName evidence="3">non-specific serine/threonine protein kinase</fullName>
        <ecNumber evidence="3">2.7.11.1</ecNumber>
    </recommendedName>
</protein>
<feature type="region of interest" description="Disordered" evidence="14">
    <location>
        <begin position="101"/>
        <end position="126"/>
    </location>
</feature>
<dbReference type="SMART" id="SM00285">
    <property type="entry name" value="PBD"/>
    <property type="match status" value="1"/>
</dbReference>
<dbReference type="FunFam" id="1.10.510.10:FF:000768">
    <property type="entry name" value="Non-specific serine/threonine protein kinase"/>
    <property type="match status" value="1"/>
</dbReference>
<dbReference type="InterPro" id="IPR000095">
    <property type="entry name" value="CRIB_dom"/>
</dbReference>
<dbReference type="STRING" id="1408657.A0A0W4ZMM6"/>
<proteinExistence type="inferred from homology"/>
<dbReference type="InterPro" id="IPR017441">
    <property type="entry name" value="Protein_kinase_ATP_BS"/>
</dbReference>
<evidence type="ECO:0000256" key="5">
    <source>
        <dbReference type="ARBA" id="ARBA00022679"/>
    </source>
</evidence>
<dbReference type="OrthoDB" id="248923at2759"/>
<keyword evidence="4" id="KW-0723">Serine/threonine-protein kinase</keyword>
<evidence type="ECO:0000259" key="15">
    <source>
        <dbReference type="PROSITE" id="PS50011"/>
    </source>
</evidence>
<evidence type="ECO:0000256" key="14">
    <source>
        <dbReference type="SAM" id="MobiDB-lite"/>
    </source>
</evidence>
<comment type="cofactor">
    <cofactor evidence="1">
        <name>Mg(2+)</name>
        <dbReference type="ChEBI" id="CHEBI:18420"/>
    </cofactor>
</comment>
<dbReference type="GO" id="GO:0004674">
    <property type="term" value="F:protein serine/threonine kinase activity"/>
    <property type="evidence" value="ECO:0007669"/>
    <property type="project" value="UniProtKB-KW"/>
</dbReference>
<keyword evidence="17" id="KW-1185">Reference proteome</keyword>
<dbReference type="PANTHER" id="PTHR45832">
    <property type="entry name" value="SERINE/THREONINE-PROTEIN KINASE SAMKA-RELATED-RELATED"/>
    <property type="match status" value="1"/>
</dbReference>
<reference evidence="17" key="1">
    <citation type="journal article" date="2016" name="Nat. Commun.">
        <title>Genome analysis of three Pneumocystis species reveals adaptation mechanisms to life exclusively in mammalian hosts.</title>
        <authorList>
            <person name="Ma L."/>
            <person name="Chen Z."/>
            <person name="Huang D.W."/>
            <person name="Kutty G."/>
            <person name="Ishihara M."/>
            <person name="Wang H."/>
            <person name="Abouelleil A."/>
            <person name="Bishop L."/>
            <person name="Davey E."/>
            <person name="Deng R."/>
            <person name="Deng X."/>
            <person name="Fan L."/>
            <person name="Fantoni G."/>
            <person name="Fitzgerald M."/>
            <person name="Gogineni E."/>
            <person name="Goldberg J.M."/>
            <person name="Handley G."/>
            <person name="Hu X."/>
            <person name="Huber C."/>
            <person name="Jiao X."/>
            <person name="Jones K."/>
            <person name="Levin J.Z."/>
            <person name="Liu Y."/>
            <person name="Macdonald P."/>
            <person name="Melnikov A."/>
            <person name="Raley C."/>
            <person name="Sassi M."/>
            <person name="Sherman B.T."/>
            <person name="Song X."/>
            <person name="Sykes S."/>
            <person name="Tran B."/>
            <person name="Walsh L."/>
            <person name="Xia Y."/>
            <person name="Yang J."/>
            <person name="Young S."/>
            <person name="Zeng Q."/>
            <person name="Zheng X."/>
            <person name="Stephens R."/>
            <person name="Nusbaum C."/>
            <person name="Birren B.W."/>
            <person name="Azadi P."/>
            <person name="Lempicki R.A."/>
            <person name="Cuomo C.A."/>
            <person name="Kovacs J.A."/>
        </authorList>
    </citation>
    <scope>NUCLEOTIDE SEQUENCE [LARGE SCALE GENOMIC DNA]</scope>
    <source>
        <strain evidence="17">RU7</strain>
    </source>
</reference>
<feature type="region of interest" description="Disordered" evidence="14">
    <location>
        <begin position="362"/>
        <end position="388"/>
    </location>
</feature>
<keyword evidence="9 13" id="KW-0067">ATP-binding</keyword>
<dbReference type="EC" id="2.7.11.1" evidence="3"/>
<accession>A0A0W4ZMM6</accession>
<evidence type="ECO:0000256" key="7">
    <source>
        <dbReference type="ARBA" id="ARBA00022741"/>
    </source>
</evidence>
<sequence>MILQERLSSSRSSSISSRSPSTKNQRVFSAHGKSRYGGTPTKITVDLSPLDLIPHRPAPKPPIEYGKSVGAFEVSSISDRSHLMSDTLDSTLSSFTSPSLQSNVLPQTSPLSHRSGHTSVDVSRKVSSYSTRSEYRNISNHTMRSSTRTGNTKSVKNVLGHFVNSMTEVLRSQRKAVISVPYDPVHLIHVDFDIKTRKFVGLPKEWQKILVENGISQKEQEENPHAIMDIVAFYADATYSPIFGSIDDSFQTMRDNSDLFGSEPFKDSLILSSTTVFPKKSEVSSDIPSLPSGTKQQVLGTNKRISASLYPLSSKQFHFSSKKNKDFPAVLKKSKTLNLGHKKQEPSLKKVPSFRFLEPEMDSQLPPFSDNSISKSPQSLKDTSLKSSVSRELSRTNSHALLKLKFICNTQDPTKLYRNLVKIGQGASGGVYTAYQVGTNMIVAIKQINLEHQPKRDLIINEILVMKQNKHENIVNYIDSFLFKDDLWVIMEYMEGGCLTDVLMSNIMTESQIATVVKEVLKGLIYLHSKGVIHRDIKSDNVLLSLEGRIKLTDFGFCAFFNESCAKRTTMVGTPYWMAPEVITRKEYGPKVDIWSLGIMCIEMIDGEPPYLDENPLRALYLIATNGTPRITQLENLSPSFRDFLNQTLQVDPDRRPFASVLLLHGFFDKSLPLSCLIPIIRVSKKQIRNTPRVLS</sequence>
<evidence type="ECO:0000313" key="17">
    <source>
        <dbReference type="Proteomes" id="UP000053447"/>
    </source>
</evidence>
<evidence type="ECO:0000256" key="12">
    <source>
        <dbReference type="ARBA" id="ARBA00048679"/>
    </source>
</evidence>
<dbReference type="InterPro" id="IPR008271">
    <property type="entry name" value="Ser/Thr_kinase_AS"/>
</dbReference>
<feature type="region of interest" description="Disordered" evidence="14">
    <location>
        <begin position="1"/>
        <end position="42"/>
    </location>
</feature>
<dbReference type="RefSeq" id="XP_018229389.1">
    <property type="nucleotide sequence ID" value="XM_018374437.1"/>
</dbReference>
<dbReference type="CDD" id="cd01093">
    <property type="entry name" value="CRIB_PAK_like"/>
    <property type="match status" value="1"/>
</dbReference>
<dbReference type="GeneID" id="28940692"/>
<feature type="compositionally biased region" description="Low complexity" evidence="14">
    <location>
        <begin position="9"/>
        <end position="21"/>
    </location>
</feature>
<keyword evidence="5" id="KW-0808">Transferase</keyword>
<dbReference type="InterPro" id="IPR011009">
    <property type="entry name" value="Kinase-like_dom_sf"/>
</dbReference>
<keyword evidence="8" id="KW-0418">Kinase</keyword>
<dbReference type="Gene3D" id="1.10.510.10">
    <property type="entry name" value="Transferase(Phosphotransferase) domain 1"/>
    <property type="match status" value="1"/>
</dbReference>
<comment type="catalytic activity">
    <reaction evidence="12">
        <text>L-seryl-[protein] + ATP = O-phospho-L-seryl-[protein] + ADP + H(+)</text>
        <dbReference type="Rhea" id="RHEA:17989"/>
        <dbReference type="Rhea" id="RHEA-COMP:9863"/>
        <dbReference type="Rhea" id="RHEA-COMP:11604"/>
        <dbReference type="ChEBI" id="CHEBI:15378"/>
        <dbReference type="ChEBI" id="CHEBI:29999"/>
        <dbReference type="ChEBI" id="CHEBI:30616"/>
        <dbReference type="ChEBI" id="CHEBI:83421"/>
        <dbReference type="ChEBI" id="CHEBI:456216"/>
        <dbReference type="EC" id="2.7.11.1"/>
    </reaction>
</comment>
<evidence type="ECO:0000256" key="10">
    <source>
        <dbReference type="ARBA" id="ARBA00022842"/>
    </source>
</evidence>